<dbReference type="EMBL" id="JAOPJF010000021">
    <property type="protein sequence ID" value="KAK1145826.1"/>
    <property type="molecule type" value="Genomic_DNA"/>
</dbReference>
<organism evidence="1 2">
    <name type="scientific">Aspergillus melleus</name>
    <dbReference type="NCBI Taxonomy" id="138277"/>
    <lineage>
        <taxon>Eukaryota</taxon>
        <taxon>Fungi</taxon>
        <taxon>Dikarya</taxon>
        <taxon>Ascomycota</taxon>
        <taxon>Pezizomycotina</taxon>
        <taxon>Eurotiomycetes</taxon>
        <taxon>Eurotiomycetidae</taxon>
        <taxon>Eurotiales</taxon>
        <taxon>Aspergillaceae</taxon>
        <taxon>Aspergillus</taxon>
        <taxon>Aspergillus subgen. Circumdati</taxon>
    </lineage>
</organism>
<dbReference type="Proteomes" id="UP001177260">
    <property type="component" value="Unassembled WGS sequence"/>
</dbReference>
<evidence type="ECO:0000313" key="1">
    <source>
        <dbReference type="EMBL" id="KAK1145826.1"/>
    </source>
</evidence>
<protein>
    <submittedName>
        <fullName evidence="1">Uncharacterized protein</fullName>
    </submittedName>
</protein>
<comment type="caution">
    <text evidence="1">The sequence shown here is derived from an EMBL/GenBank/DDBJ whole genome shotgun (WGS) entry which is preliminary data.</text>
</comment>
<sequence>MVDTAHLKRLSKNAGIIRLPSEISLAEGTGNGRAHSIDKESLQIRACPDGSPPTAPREFEKDDQKLVHGLEYSEMETYDPRSAGNNSGNEPPNIWRLVAVTAGLGLSVLCLSLDNTIITTAIPKITEQFNSLGDVGWYGSAYMLTTCALTLAFGKIYTFYSTKWVYLTALLIFELGSLICGVAPSSVGLIVGRAVAGIGAAGLYSGAILIVTQMVPLEKRPVYQGILGAMFGVASVIGPLMGGAFTDNLTWRWCFYINLPFGGVTALIILFLFEASKPVKGRSGARDQISQLDLPSLVLFFPAIVCLLLALQWGGSRYAWGNARIIVLFVLFGIFIMGFVAMQGYRGDRATVPPRLLKNRNVSCAACFAFFLLGSFYTIMYYLPIWFQAVKGVSATKSGIMSFPIVIGLVVAAMLVGFLVTTFGYYTPFMILAPILTTIGAGLISTFDVSSGHPMWIGYQALLGMGVGTGIQQHMLVYQTVLEPIDVPTATAIGMFLQTLGGAIFVSVAQNVFSNQLRSGLVSLAPNVDSEKVIAAGATMLREAVDKADLPGVLQAYNDAITQTFYISVATAAIAFFVALPVQWISVKGRRMEGGGHA</sequence>
<evidence type="ECO:0000313" key="2">
    <source>
        <dbReference type="Proteomes" id="UP001177260"/>
    </source>
</evidence>
<keyword evidence="2" id="KW-1185">Reference proteome</keyword>
<proteinExistence type="predicted"/>
<reference evidence="1 2" key="1">
    <citation type="journal article" date="2023" name="ACS Omega">
        <title>Identification of the Neoaspergillic Acid Biosynthesis Gene Cluster by Establishing an In Vitro CRISPR-Ribonucleoprotein Genetic System in Aspergillus melleus.</title>
        <authorList>
            <person name="Yuan B."/>
            <person name="Grau M.F."/>
            <person name="Murata R.M."/>
            <person name="Torok T."/>
            <person name="Venkateswaran K."/>
            <person name="Stajich J.E."/>
            <person name="Wang C.C.C."/>
        </authorList>
    </citation>
    <scope>NUCLEOTIDE SEQUENCE [LARGE SCALE GENOMIC DNA]</scope>
    <source>
        <strain evidence="1 2">IMV 1140</strain>
    </source>
</reference>
<accession>A0ACC3B6B6</accession>
<name>A0ACC3B6B6_9EURO</name>
<gene>
    <name evidence="1" type="ORF">N8T08_003772</name>
</gene>